<evidence type="ECO:0000259" key="1">
    <source>
        <dbReference type="Pfam" id="PF12680"/>
    </source>
</evidence>
<dbReference type="Proteomes" id="UP001073227">
    <property type="component" value="Unassembled WGS sequence"/>
</dbReference>
<gene>
    <name evidence="2" type="ORF">OEG84_09490</name>
</gene>
<name>A0ABT3Z831_9HYPH</name>
<dbReference type="InterPro" id="IPR037401">
    <property type="entry name" value="SnoaL-like"/>
</dbReference>
<dbReference type="InterPro" id="IPR011721">
    <property type="entry name" value="CHP02096"/>
</dbReference>
<dbReference type="Pfam" id="PF12680">
    <property type="entry name" value="SnoaL_2"/>
    <property type="match status" value="1"/>
</dbReference>
<protein>
    <submittedName>
        <fullName evidence="2">Nuclear transport factor 2 family protein</fullName>
    </submittedName>
</protein>
<comment type="caution">
    <text evidence="2">The sequence shown here is derived from an EMBL/GenBank/DDBJ whole genome shotgun (WGS) entry which is preliminary data.</text>
</comment>
<reference evidence="2" key="1">
    <citation type="submission" date="2022-10" db="EMBL/GenBank/DDBJ databases">
        <title>Hoeflea sp. G2-23, isolated from marine algae.</title>
        <authorList>
            <person name="Kristyanto S."/>
            <person name="Kim J.M."/>
            <person name="Jeon C.O."/>
        </authorList>
    </citation>
    <scope>NUCLEOTIDE SEQUENCE</scope>
    <source>
        <strain evidence="2">G2-23</strain>
    </source>
</reference>
<proteinExistence type="predicted"/>
<dbReference type="NCBIfam" id="TIGR02096">
    <property type="entry name" value="ketosteroid isomerase-related protein"/>
    <property type="match status" value="1"/>
</dbReference>
<accession>A0ABT3Z831</accession>
<evidence type="ECO:0000313" key="3">
    <source>
        <dbReference type="Proteomes" id="UP001073227"/>
    </source>
</evidence>
<organism evidence="2 3">
    <name type="scientific">Hoeflea algicola</name>
    <dbReference type="NCBI Taxonomy" id="2983763"/>
    <lineage>
        <taxon>Bacteria</taxon>
        <taxon>Pseudomonadati</taxon>
        <taxon>Pseudomonadota</taxon>
        <taxon>Alphaproteobacteria</taxon>
        <taxon>Hyphomicrobiales</taxon>
        <taxon>Rhizobiaceae</taxon>
        <taxon>Hoeflea</taxon>
    </lineage>
</organism>
<evidence type="ECO:0000313" key="2">
    <source>
        <dbReference type="EMBL" id="MCY0147935.1"/>
    </source>
</evidence>
<sequence length="137" mass="15293">MSRVETTALISRYLDAFNAKDFDAMLACLSDDVIHDINQGGREIGKEKFRWFNASMARHYDEELGDIAIMVDESGNRAAAEFTVRGSYLATAEGLPEANGQRYSLPAGIFFEIDDKLISRVSTSYNLNDWTKQVKAG</sequence>
<dbReference type="InterPro" id="IPR032710">
    <property type="entry name" value="NTF2-like_dom_sf"/>
</dbReference>
<keyword evidence="3" id="KW-1185">Reference proteome</keyword>
<dbReference type="RefSeq" id="WP_267653528.1">
    <property type="nucleotide sequence ID" value="NZ_JAOVZR010000001.1"/>
</dbReference>
<dbReference type="EMBL" id="JAOVZR010000001">
    <property type="protein sequence ID" value="MCY0147935.1"/>
    <property type="molecule type" value="Genomic_DNA"/>
</dbReference>
<dbReference type="Gene3D" id="3.10.450.50">
    <property type="match status" value="1"/>
</dbReference>
<feature type="domain" description="SnoaL-like" evidence="1">
    <location>
        <begin position="11"/>
        <end position="120"/>
    </location>
</feature>
<dbReference type="SUPFAM" id="SSF54427">
    <property type="entry name" value="NTF2-like"/>
    <property type="match status" value="1"/>
</dbReference>